<keyword evidence="4" id="KW-1185">Reference proteome</keyword>
<reference evidence="3 4" key="1">
    <citation type="journal article" date="2024" name="Science">
        <title>Giant polyketide synthase enzymes in the biosynthesis of giant marine polyether toxins.</title>
        <authorList>
            <person name="Fallon T.R."/>
            <person name="Shende V.V."/>
            <person name="Wierzbicki I.H."/>
            <person name="Pendleton A.L."/>
            <person name="Watervoot N.F."/>
            <person name="Auber R.P."/>
            <person name="Gonzalez D.J."/>
            <person name="Wisecaver J.H."/>
            <person name="Moore B.S."/>
        </authorList>
    </citation>
    <scope>NUCLEOTIDE SEQUENCE [LARGE SCALE GENOMIC DNA]</scope>
    <source>
        <strain evidence="3 4">12B1</strain>
    </source>
</reference>
<keyword evidence="2" id="KW-0472">Membrane</keyword>
<evidence type="ECO:0000256" key="1">
    <source>
        <dbReference type="SAM" id="MobiDB-lite"/>
    </source>
</evidence>
<feature type="region of interest" description="Disordered" evidence="1">
    <location>
        <begin position="149"/>
        <end position="178"/>
    </location>
</feature>
<evidence type="ECO:0000256" key="2">
    <source>
        <dbReference type="SAM" id="Phobius"/>
    </source>
</evidence>
<dbReference type="Proteomes" id="UP001515480">
    <property type="component" value="Unassembled WGS sequence"/>
</dbReference>
<accession>A0AB34IML7</accession>
<dbReference type="AlphaFoldDB" id="A0AB34IML7"/>
<proteinExistence type="predicted"/>
<dbReference type="EMBL" id="JBGBPQ010000022">
    <property type="protein sequence ID" value="KAL1503300.1"/>
    <property type="molecule type" value="Genomic_DNA"/>
</dbReference>
<gene>
    <name evidence="3" type="ORF">AB1Y20_011352</name>
</gene>
<feature type="transmembrane region" description="Helical" evidence="2">
    <location>
        <begin position="119"/>
        <end position="139"/>
    </location>
</feature>
<keyword evidence="2" id="KW-0812">Transmembrane</keyword>
<sequence length="178" mass="18909">MTSNPSEEQLDLVSGRIIEIAQAICPYVALEAETYFDAALDEDMCAELFKRVIVYIENPEGVEPNVEDHPSARRLARYLLETVEYDILAAPLNPKLLKDMPLPSAGASSGLVMGYPRNVVVALAVAAVLLLCILAFFLLGGSAAPSPSVPEAAAGKHSRASLGKGFGGKRNGSRLPSL</sequence>
<evidence type="ECO:0000313" key="3">
    <source>
        <dbReference type="EMBL" id="KAL1503300.1"/>
    </source>
</evidence>
<keyword evidence="2" id="KW-1133">Transmembrane helix</keyword>
<evidence type="ECO:0000313" key="4">
    <source>
        <dbReference type="Proteomes" id="UP001515480"/>
    </source>
</evidence>
<name>A0AB34IML7_PRYPA</name>
<organism evidence="3 4">
    <name type="scientific">Prymnesium parvum</name>
    <name type="common">Toxic golden alga</name>
    <dbReference type="NCBI Taxonomy" id="97485"/>
    <lineage>
        <taxon>Eukaryota</taxon>
        <taxon>Haptista</taxon>
        <taxon>Haptophyta</taxon>
        <taxon>Prymnesiophyceae</taxon>
        <taxon>Prymnesiales</taxon>
        <taxon>Prymnesiaceae</taxon>
        <taxon>Prymnesium</taxon>
    </lineage>
</organism>
<protein>
    <submittedName>
        <fullName evidence="3">Uncharacterized protein</fullName>
    </submittedName>
</protein>
<comment type="caution">
    <text evidence="3">The sequence shown here is derived from an EMBL/GenBank/DDBJ whole genome shotgun (WGS) entry which is preliminary data.</text>
</comment>